<dbReference type="RefSeq" id="WP_258824458.1">
    <property type="nucleotide sequence ID" value="NZ_JANUHB010000007.1"/>
</dbReference>
<gene>
    <name evidence="2" type="ORF">NX774_22130</name>
</gene>
<evidence type="ECO:0000313" key="3">
    <source>
        <dbReference type="Proteomes" id="UP001206126"/>
    </source>
</evidence>
<feature type="chain" id="PRO_5045095258" description="Lipoprotein" evidence="1">
    <location>
        <begin position="23"/>
        <end position="209"/>
    </location>
</feature>
<name>A0ABT2DH29_9BURK</name>
<dbReference type="EMBL" id="JANUHB010000007">
    <property type="protein sequence ID" value="MCS0810630.1"/>
    <property type="molecule type" value="Genomic_DNA"/>
</dbReference>
<protein>
    <recommendedName>
        <fullName evidence="4">Lipoprotein</fullName>
    </recommendedName>
</protein>
<evidence type="ECO:0008006" key="4">
    <source>
        <dbReference type="Google" id="ProtNLM"/>
    </source>
</evidence>
<accession>A0ABT2DH29</accession>
<keyword evidence="3" id="KW-1185">Reference proteome</keyword>
<sequence length="209" mass="21550">MKFTSMRSLLALGLALTLTACGGGKATYTIPGTVSNLQYGPLVLTTNGMDVTVNPSSTLVPPVYDASKVPAVTFEFPKQLEYGDEYVVTFKQQPPHQNCSIPQGYEHDTVGHRAVINVPVNCFLQAHAVGGSVSGLTADGLVLVNGGGTLPLASGATTFTFANTVTYGQTYGVTVLSNPTGLFCTVANGAGTMQDADVANIAVTCVPSA</sequence>
<proteinExistence type="predicted"/>
<feature type="signal peptide" evidence="1">
    <location>
        <begin position="1"/>
        <end position="22"/>
    </location>
</feature>
<dbReference type="Proteomes" id="UP001206126">
    <property type="component" value="Unassembled WGS sequence"/>
</dbReference>
<evidence type="ECO:0000313" key="2">
    <source>
        <dbReference type="EMBL" id="MCS0810630.1"/>
    </source>
</evidence>
<reference evidence="2 3" key="1">
    <citation type="submission" date="2022-08" db="EMBL/GenBank/DDBJ databases">
        <title>Reclassification of Massilia species as members of the genera Telluria, Duganella, Pseudoduganella, Mokoshia gen. nov. and Zemynaea gen. nov. using orthogonal and non-orthogonal genome-based approaches.</title>
        <authorList>
            <person name="Bowman J.P."/>
        </authorList>
    </citation>
    <scope>NUCLEOTIDE SEQUENCE [LARGE SCALE GENOMIC DNA]</scope>
    <source>
        <strain evidence="2 3">JCM 31605</strain>
    </source>
</reference>
<dbReference type="PROSITE" id="PS51257">
    <property type="entry name" value="PROKAR_LIPOPROTEIN"/>
    <property type="match status" value="1"/>
</dbReference>
<comment type="caution">
    <text evidence="2">The sequence shown here is derived from an EMBL/GenBank/DDBJ whole genome shotgun (WGS) entry which is preliminary data.</text>
</comment>
<keyword evidence="1" id="KW-0732">Signal</keyword>
<organism evidence="2 3">
    <name type="scientific">Massilia agilis</name>
    <dbReference type="NCBI Taxonomy" id="1811226"/>
    <lineage>
        <taxon>Bacteria</taxon>
        <taxon>Pseudomonadati</taxon>
        <taxon>Pseudomonadota</taxon>
        <taxon>Betaproteobacteria</taxon>
        <taxon>Burkholderiales</taxon>
        <taxon>Oxalobacteraceae</taxon>
        <taxon>Telluria group</taxon>
        <taxon>Massilia</taxon>
    </lineage>
</organism>
<evidence type="ECO:0000256" key="1">
    <source>
        <dbReference type="SAM" id="SignalP"/>
    </source>
</evidence>